<comment type="caution">
    <text evidence="1">The sequence shown here is derived from an EMBL/GenBank/DDBJ whole genome shotgun (WGS) entry which is preliminary data.</text>
</comment>
<dbReference type="EMBL" id="JACIDB010000004">
    <property type="protein sequence ID" value="MBB3876112.1"/>
    <property type="molecule type" value="Genomic_DNA"/>
</dbReference>
<evidence type="ECO:0000313" key="2">
    <source>
        <dbReference type="Proteomes" id="UP000528945"/>
    </source>
</evidence>
<reference evidence="1 2" key="1">
    <citation type="submission" date="2020-08" db="EMBL/GenBank/DDBJ databases">
        <title>Genomic Encyclopedia of Type Strains, Phase IV (KMG-IV): sequencing the most valuable type-strain genomes for metagenomic binning, comparative biology and taxonomic classification.</title>
        <authorList>
            <person name="Goeker M."/>
        </authorList>
    </citation>
    <scope>NUCLEOTIDE SEQUENCE [LARGE SCALE GENOMIC DNA]</scope>
    <source>
        <strain evidence="1 2">DSM 15581</strain>
    </source>
</reference>
<evidence type="ECO:0000313" key="1">
    <source>
        <dbReference type="EMBL" id="MBB3876112.1"/>
    </source>
</evidence>
<dbReference type="RefSeq" id="WP_167509699.1">
    <property type="nucleotide sequence ID" value="NZ_JACIDB010000004.1"/>
</dbReference>
<evidence type="ECO:0008006" key="3">
    <source>
        <dbReference type="Google" id="ProtNLM"/>
    </source>
</evidence>
<dbReference type="AlphaFoldDB" id="A0AAW3TT44"/>
<gene>
    <name evidence="1" type="ORF">GGR47_002358</name>
</gene>
<name>A0AAW3TT44_9SPHN</name>
<proteinExistence type="predicted"/>
<organism evidence="1 2">
    <name type="scientific">Sphingomonas aquatilis</name>
    <dbReference type="NCBI Taxonomy" id="93063"/>
    <lineage>
        <taxon>Bacteria</taxon>
        <taxon>Pseudomonadati</taxon>
        <taxon>Pseudomonadota</taxon>
        <taxon>Alphaproteobacteria</taxon>
        <taxon>Sphingomonadales</taxon>
        <taxon>Sphingomonadaceae</taxon>
        <taxon>Sphingomonas</taxon>
    </lineage>
</organism>
<dbReference type="Proteomes" id="UP000528945">
    <property type="component" value="Unassembled WGS sequence"/>
</dbReference>
<keyword evidence="2" id="KW-1185">Reference proteome</keyword>
<protein>
    <recommendedName>
        <fullName evidence="3">Transposase</fullName>
    </recommendedName>
</protein>
<accession>A0AAW3TT44</accession>
<sequence length="55" mass="6069">MSSGTPSYRARQPVLLAEQLIAWKRYRDGWSVSDVAVSIARLPAETRVILHGGAM</sequence>